<dbReference type="PATRIC" id="fig|1434120.4.peg.3246"/>
<feature type="transmembrane region" description="Helical" evidence="1">
    <location>
        <begin position="151"/>
        <end position="169"/>
    </location>
</feature>
<feature type="transmembrane region" description="Helical" evidence="1">
    <location>
        <begin position="189"/>
        <end position="213"/>
    </location>
</feature>
<feature type="transmembrane region" description="Helical" evidence="1">
    <location>
        <begin position="362"/>
        <end position="381"/>
    </location>
</feature>
<organism evidence="2 3">
    <name type="scientific">Methanosarcina siciliae T4/M</name>
    <dbReference type="NCBI Taxonomy" id="1434120"/>
    <lineage>
        <taxon>Archaea</taxon>
        <taxon>Methanobacteriati</taxon>
        <taxon>Methanobacteriota</taxon>
        <taxon>Stenosarchaea group</taxon>
        <taxon>Methanomicrobia</taxon>
        <taxon>Methanosarcinales</taxon>
        <taxon>Methanosarcinaceae</taxon>
        <taxon>Methanosarcina</taxon>
    </lineage>
</organism>
<dbReference type="KEGG" id="msw:MSSIT_2478"/>
<feature type="transmembrane region" description="Helical" evidence="1">
    <location>
        <begin position="327"/>
        <end position="350"/>
    </location>
</feature>
<feature type="transmembrane region" description="Helical" evidence="1">
    <location>
        <begin position="33"/>
        <end position="53"/>
    </location>
</feature>
<protein>
    <recommendedName>
        <fullName evidence="4">Glycosyltransferase RgtA/B/C/D-like domain-containing protein</fullName>
    </recommendedName>
</protein>
<dbReference type="Proteomes" id="UP000033111">
    <property type="component" value="Chromosome"/>
</dbReference>
<feature type="transmembrane region" description="Helical" evidence="1">
    <location>
        <begin position="12"/>
        <end position="27"/>
    </location>
</feature>
<feature type="transmembrane region" description="Helical" evidence="1">
    <location>
        <begin position="393"/>
        <end position="411"/>
    </location>
</feature>
<evidence type="ECO:0000313" key="2">
    <source>
        <dbReference type="EMBL" id="AKB29197.1"/>
    </source>
</evidence>
<dbReference type="EMBL" id="CP009506">
    <property type="protein sequence ID" value="AKB29197.1"/>
    <property type="molecule type" value="Genomic_DNA"/>
</dbReference>
<keyword evidence="1" id="KW-1133">Transmembrane helix</keyword>
<feature type="transmembrane region" description="Helical" evidence="1">
    <location>
        <begin position="65"/>
        <end position="83"/>
    </location>
</feature>
<evidence type="ECO:0000256" key="1">
    <source>
        <dbReference type="SAM" id="Phobius"/>
    </source>
</evidence>
<keyword evidence="1" id="KW-0812">Transmembrane</keyword>
<gene>
    <name evidence="2" type="ORF">MSSIT_2478</name>
</gene>
<feature type="transmembrane region" description="Helical" evidence="1">
    <location>
        <begin position="423"/>
        <end position="441"/>
    </location>
</feature>
<proteinExistence type="predicted"/>
<evidence type="ECO:0008006" key="4">
    <source>
        <dbReference type="Google" id="ProtNLM"/>
    </source>
</evidence>
<keyword evidence="1" id="KW-0472">Membrane</keyword>
<reference evidence="2 3" key="1">
    <citation type="submission" date="2014-07" db="EMBL/GenBank/DDBJ databases">
        <title>Methanogenic archaea and the global carbon cycle.</title>
        <authorList>
            <person name="Henriksen J.R."/>
            <person name="Luke J."/>
            <person name="Reinhart S."/>
            <person name="Benedict M.N."/>
            <person name="Youngblut N.D."/>
            <person name="Metcalf M.E."/>
            <person name="Whitaker R.J."/>
            <person name="Metcalf W.W."/>
        </authorList>
    </citation>
    <scope>NUCLEOTIDE SEQUENCE [LARGE SCALE GENOMIC DNA]</scope>
    <source>
        <strain evidence="2 3">T4/M</strain>
    </source>
</reference>
<dbReference type="AlphaFoldDB" id="A0A0E3P8C4"/>
<evidence type="ECO:0000313" key="3">
    <source>
        <dbReference type="Proteomes" id="UP000033111"/>
    </source>
</evidence>
<keyword evidence="3" id="KW-1185">Reference proteome</keyword>
<feature type="transmembrane region" description="Helical" evidence="1">
    <location>
        <begin position="242"/>
        <end position="265"/>
    </location>
</feature>
<feature type="transmembrane region" description="Helical" evidence="1">
    <location>
        <begin position="220"/>
        <end position="236"/>
    </location>
</feature>
<accession>A0A0E3P8C4</accession>
<name>A0A0E3P8C4_9EURY</name>
<feature type="transmembrane region" description="Helical" evidence="1">
    <location>
        <begin position="126"/>
        <end position="146"/>
    </location>
</feature>
<dbReference type="HOGENOM" id="CLU_611959_0_0_2"/>
<sequence length="447" mass="52021">MFHRSMSNKIMYLLYVQLTVILIIFLLSQRFNIHSPICVFWILVVAITCIICIQITSFNRNSNKYMILFQIIVFSWIMRTIFIPNTGFFGHDPYKEMEVVNVILNNGWDLDSDIFSSYRYQYSYPILYELIIMGSQVLGTSVFSVARWFPLLYNTSSLLFIYLFSNHLFNSDKSSLLSVFGASMLYQSMMFHTLPIRESIAFIFFVAFLYVYFKEKKPSVLFTILALLFIVMITLSHHLTSFLIFLFVFLHILVNSVCKILETIAPEKLYFIPDSRGFNILAYILVLVIGYWIYLRYSPLNIIAYAFEESAYLDPGHGMIVPNNLKFIVLVNGEYIFASAFAFFSIYSITLCNNRMRINLTLIFWAALMGIMSILSLKGMVLRTESVAFASRFQSFGYISLFVLSGSIIDLKNQKGRMFNEINATVILLYFLFILFNIYRIPVELYT</sequence>
<feature type="transmembrane region" description="Helical" evidence="1">
    <location>
        <begin position="277"/>
        <end position="295"/>
    </location>
</feature>